<reference evidence="2 3" key="1">
    <citation type="submission" date="2016-10" db="EMBL/GenBank/DDBJ databases">
        <authorList>
            <person name="de Groot N.N."/>
        </authorList>
    </citation>
    <scope>NUCLEOTIDE SEQUENCE [LARGE SCALE GENOMIC DNA]</scope>
    <source>
        <strain evidence="2 3">CCUG 59231</strain>
    </source>
</reference>
<gene>
    <name evidence="2" type="ORF">SAMN05216601_10873</name>
</gene>
<keyword evidence="1" id="KW-1133">Transmembrane helix</keyword>
<keyword evidence="1" id="KW-0812">Transmembrane</keyword>
<dbReference type="Proteomes" id="UP000182400">
    <property type="component" value="Unassembled WGS sequence"/>
</dbReference>
<keyword evidence="1" id="KW-0472">Membrane</keyword>
<evidence type="ECO:0000313" key="2">
    <source>
        <dbReference type="EMBL" id="SFP29083.1"/>
    </source>
</evidence>
<dbReference type="STRING" id="658457.SAMN05216601_10873"/>
<evidence type="ECO:0000256" key="1">
    <source>
        <dbReference type="SAM" id="Phobius"/>
    </source>
</evidence>
<organism evidence="2 3">
    <name type="scientific">Ectopseudomonas composti</name>
    <dbReference type="NCBI Taxonomy" id="658457"/>
    <lineage>
        <taxon>Bacteria</taxon>
        <taxon>Pseudomonadati</taxon>
        <taxon>Pseudomonadota</taxon>
        <taxon>Gammaproteobacteria</taxon>
        <taxon>Pseudomonadales</taxon>
        <taxon>Pseudomonadaceae</taxon>
        <taxon>Ectopseudomonas</taxon>
    </lineage>
</organism>
<evidence type="ECO:0000313" key="3">
    <source>
        <dbReference type="Proteomes" id="UP000182400"/>
    </source>
</evidence>
<accession>A0A1I5P555</accession>
<name>A0A1I5P555_9GAMM</name>
<sequence>MTPKEFDDQIQTQLDVVTKILTASGQSQEAAKTSIAALDKMRIQVETSLGALRDSVTIKINSSADTTAIRAAELIQKNFIEADKQALLAATRYERAAKWLGLKIFIILTSVIIAILGIAWIVIINYIPSLDEINLRRQELAAMEATALDLESRGANLKWGTCSGEPCFRTNEGAEGPWGENGETWRRAYKGH</sequence>
<dbReference type="AlphaFoldDB" id="A0A1I5P555"/>
<proteinExistence type="predicted"/>
<dbReference type="RefSeq" id="WP_074939839.1">
    <property type="nucleotide sequence ID" value="NZ_FOWP01000008.1"/>
</dbReference>
<feature type="transmembrane region" description="Helical" evidence="1">
    <location>
        <begin position="104"/>
        <end position="127"/>
    </location>
</feature>
<dbReference type="EMBL" id="FOWP01000008">
    <property type="protein sequence ID" value="SFP29083.1"/>
    <property type="molecule type" value="Genomic_DNA"/>
</dbReference>
<protein>
    <submittedName>
        <fullName evidence="2">Uncharacterized protein</fullName>
    </submittedName>
</protein>